<evidence type="ECO:0000313" key="1">
    <source>
        <dbReference type="EMBL" id="JAD64706.1"/>
    </source>
</evidence>
<dbReference type="EMBL" id="GBRH01233189">
    <property type="protein sequence ID" value="JAD64706.1"/>
    <property type="molecule type" value="Transcribed_RNA"/>
</dbReference>
<organism evidence="1">
    <name type="scientific">Arundo donax</name>
    <name type="common">Giant reed</name>
    <name type="synonym">Donax arundinaceus</name>
    <dbReference type="NCBI Taxonomy" id="35708"/>
    <lineage>
        <taxon>Eukaryota</taxon>
        <taxon>Viridiplantae</taxon>
        <taxon>Streptophyta</taxon>
        <taxon>Embryophyta</taxon>
        <taxon>Tracheophyta</taxon>
        <taxon>Spermatophyta</taxon>
        <taxon>Magnoliopsida</taxon>
        <taxon>Liliopsida</taxon>
        <taxon>Poales</taxon>
        <taxon>Poaceae</taxon>
        <taxon>PACMAD clade</taxon>
        <taxon>Arundinoideae</taxon>
        <taxon>Arundineae</taxon>
        <taxon>Arundo</taxon>
    </lineage>
</organism>
<proteinExistence type="predicted"/>
<protein>
    <submittedName>
        <fullName evidence="1">Uncharacterized protein</fullName>
    </submittedName>
</protein>
<sequence length="45" mass="4795">MPNSNSLFMANCLIANLNSSMHGYVVPASMQGLFLSYIITVSSGI</sequence>
<accession>A0A0A9BMX0</accession>
<name>A0A0A9BMX0_ARUDO</name>
<reference evidence="1" key="1">
    <citation type="submission" date="2014-09" db="EMBL/GenBank/DDBJ databases">
        <authorList>
            <person name="Magalhaes I.L.F."/>
            <person name="Oliveira U."/>
            <person name="Santos F.R."/>
            <person name="Vidigal T.H.D.A."/>
            <person name="Brescovit A.D."/>
            <person name="Santos A.J."/>
        </authorList>
    </citation>
    <scope>NUCLEOTIDE SEQUENCE</scope>
    <source>
        <tissue evidence="1">Shoot tissue taken approximately 20 cm above the soil surface</tissue>
    </source>
</reference>
<dbReference type="AlphaFoldDB" id="A0A0A9BMX0"/>
<reference evidence="1" key="2">
    <citation type="journal article" date="2015" name="Data Brief">
        <title>Shoot transcriptome of the giant reed, Arundo donax.</title>
        <authorList>
            <person name="Barrero R.A."/>
            <person name="Guerrero F.D."/>
            <person name="Moolhuijzen P."/>
            <person name="Goolsby J.A."/>
            <person name="Tidwell J."/>
            <person name="Bellgard S.E."/>
            <person name="Bellgard M.I."/>
        </authorList>
    </citation>
    <scope>NUCLEOTIDE SEQUENCE</scope>
    <source>
        <tissue evidence="1">Shoot tissue taken approximately 20 cm above the soil surface</tissue>
    </source>
</reference>